<proteinExistence type="predicted"/>
<comment type="caution">
    <text evidence="1">The sequence shown here is derived from an EMBL/GenBank/DDBJ whole genome shotgun (WGS) entry which is preliminary data.</text>
</comment>
<accession>A0ACC3CE63</accession>
<evidence type="ECO:0000313" key="2">
    <source>
        <dbReference type="Proteomes" id="UP000798662"/>
    </source>
</evidence>
<evidence type="ECO:0000313" key="1">
    <source>
        <dbReference type="EMBL" id="KAK1868454.1"/>
    </source>
</evidence>
<sequence>MGRRGRTGPGGAVVSSLSTNAGGTVGAKKNKAGGGLPGGAGSTSARGGGSGNAAADDVDIVFGSGSSSRASKKGAAAAAAAGDPEEEAEAEATVAAGGKARAVHKPKPSKWLGKQPSDFLQEWCEKNNRKRHFIKDANNAPPGSRICIVPPGRRKPNKKAGGPDPDKAITGGYQDSDEAAALATLHILIEDVLLRSGVAAAGVSVVVPTRGAAAAPAASDDPRVADIVRRLVAMGFTPSDARPAAVATAGAPLGAAVERLCLTLDDAELPPAFAPTPDVEVAILDAIVDHDVTIVRGMTGSGKSTQVPQFLLEDAAPGAPVNVIVTQPRRIAAISVATRVAAERGERVGGSIGYRIRGESAVSTATKVTFVTTGVLLRQLSNYREALTGGDGRRGDGDGGADVFEDLLEGTTHVVVDEVHERAVDTDLILLLLRDALAAHSTRAKVVLMSATVDAVKLGGYFSSGASVGIVGGVVAGKAVVAGGGRLKSTAAPASPRSIVPVVDIPGRTFPVTQLYLEDALRLTGYRLRPGSRYAKSRAAVAKEERAAKAAAGGVLQERKLTPPITADERATLGSVDPTQINLELLEDTVYALDDAGRGHFRCEGGSPGGPYGSLSACVGDGAILVFLSGVADITALVRRLSTGAAAARLHALPLHAGLSPGDQARVFAAPPAGTRKVVVSTNVAETSVTVADITAVVDTCRVKEARHDAAAGSGLLADAFVSRAAARQRAGRAGRTQAGVCVRLIPAALWSAPPPPPPPSSAADGGGGASDAAAAAADAASWMAEDSTPEMSRVALDQLVLRVAAAQPTKHPRAVLAGALDPPPAEAVEVALRRLAALAALYPHVLRADTPDDSYTDTAGGAVRKAVRAVDVKLRSADYSRAFLFPDCVLFDVGELPSRWLVLAVHANAGTLVMDGWAAFRAPAKTALLVAAARDRLDGLLARKCDAPGEEVLGGDGAAVIDAIVRMLVDS</sequence>
<gene>
    <name evidence="1" type="ORF">I4F81_010941</name>
</gene>
<reference evidence="1" key="1">
    <citation type="submission" date="2019-11" db="EMBL/GenBank/DDBJ databases">
        <title>Nori genome reveals adaptations in red seaweeds to the harsh intertidal environment.</title>
        <authorList>
            <person name="Wang D."/>
            <person name="Mao Y."/>
        </authorList>
    </citation>
    <scope>NUCLEOTIDE SEQUENCE</scope>
    <source>
        <tissue evidence="1">Gametophyte</tissue>
    </source>
</reference>
<dbReference type="EMBL" id="CM020620">
    <property type="protein sequence ID" value="KAK1868454.1"/>
    <property type="molecule type" value="Genomic_DNA"/>
</dbReference>
<organism evidence="1 2">
    <name type="scientific">Pyropia yezoensis</name>
    <name type="common">Susabi-nori</name>
    <name type="synonym">Porphyra yezoensis</name>
    <dbReference type="NCBI Taxonomy" id="2788"/>
    <lineage>
        <taxon>Eukaryota</taxon>
        <taxon>Rhodophyta</taxon>
        <taxon>Bangiophyceae</taxon>
        <taxon>Bangiales</taxon>
        <taxon>Bangiaceae</taxon>
        <taxon>Pyropia</taxon>
    </lineage>
</organism>
<keyword evidence="2" id="KW-1185">Reference proteome</keyword>
<dbReference type="Proteomes" id="UP000798662">
    <property type="component" value="Chromosome 3"/>
</dbReference>
<name>A0ACC3CE63_PYRYE</name>
<protein>
    <submittedName>
        <fullName evidence="1">Uncharacterized protein</fullName>
    </submittedName>
</protein>